<reference evidence="2" key="2">
    <citation type="submission" date="2025-08" db="UniProtKB">
        <authorList>
            <consortium name="RefSeq"/>
        </authorList>
    </citation>
    <scope>IDENTIFICATION</scope>
    <source>
        <tissue evidence="2">Leaf</tissue>
    </source>
</reference>
<organism evidence="1 2">
    <name type="scientific">Nicotiana tabacum</name>
    <name type="common">Common tobacco</name>
    <dbReference type="NCBI Taxonomy" id="4097"/>
    <lineage>
        <taxon>Eukaryota</taxon>
        <taxon>Viridiplantae</taxon>
        <taxon>Streptophyta</taxon>
        <taxon>Embryophyta</taxon>
        <taxon>Tracheophyta</taxon>
        <taxon>Spermatophyta</taxon>
        <taxon>Magnoliopsida</taxon>
        <taxon>eudicotyledons</taxon>
        <taxon>Gunneridae</taxon>
        <taxon>Pentapetalae</taxon>
        <taxon>asterids</taxon>
        <taxon>lamiids</taxon>
        <taxon>Solanales</taxon>
        <taxon>Solanaceae</taxon>
        <taxon>Nicotianoideae</taxon>
        <taxon>Nicotianeae</taxon>
        <taxon>Nicotiana</taxon>
    </lineage>
</organism>
<evidence type="ECO:0000313" key="1">
    <source>
        <dbReference type="Proteomes" id="UP000790787"/>
    </source>
</evidence>
<dbReference type="Proteomes" id="UP000790787">
    <property type="component" value="Chromosome 6"/>
</dbReference>
<accession>A0AC58UN13</accession>
<protein>
    <submittedName>
        <fullName evidence="2">K(+) efflux antiporter 3, chloroplastic isoform X2</fullName>
    </submittedName>
</protein>
<evidence type="ECO:0000313" key="2">
    <source>
        <dbReference type="RefSeq" id="XP_075110874.1"/>
    </source>
</evidence>
<keyword evidence="1" id="KW-1185">Reference proteome</keyword>
<sequence length="757" mass="82015">MFDLVLHCPGPNAKGYNVISQTSSTWSTFTASYLRRHYSNVSYACNKSIHISSVSLHHKINRPFSGTNGVCKSKPLSFSCGGRGVCILKHQKSLRSKFQIYASLDVASAVDVINDLGLDTLTFLAVTVLVVPAFKSIKASPILGFFFAGVVLNQFGLIRNITDVKVLSEWGILFLLFEMGLELSLARLKALAKFAFGMGLTQVVLSTLAFTSFELPPNDAIGTKILEFLFHSRPDLVNIRSVDEAVVIGAALSLSSSAFVLQILAEKGELPTRFGSATLGILLLQDIAVVPLLVILPVLETQNLIEESILPMLAKESLKALGGLGLLSLGGKYIWRRVFEVVAETRSSEAFVALCLLTVAGTSLLTQKLGFSDTLGAFLAGALLAETNFRTQIEADIRPFRGLLLGLFFVTTGTSIDMQLLFREWPNVLSLLAGLIVIKTLIITAIGPRVGLSLQESVRIGFLLSQGGEFGFVVFSLANRLGVLPLELNKLLIIVVVLSMALTPLLNEIGRKASEFIGEKFDNEDRTAEMANFDVSEPVVILGFGQMGQVLANLLSTPLASSDGEEFRYVAFDLDPKVVKVISFHRLSCLLLDVMHLLDLKKVGATDAILESAETSLQLGSKLLKGFGVMSDDVTFLSQLVRDSMELQAQEVVDKTDDQVSKVMKPLQVRVADFVQNGKPALSPRINDTTQDLMDKSYSSDAAADESSDDGEGNPSPSHDFENETQLFEEADIENAFPANSEGGGMESDTGEISHLT</sequence>
<name>A0AC58UN13_TOBAC</name>
<reference evidence="1" key="1">
    <citation type="journal article" date="2014" name="Nat. Commun.">
        <title>The tobacco genome sequence and its comparison with those of tomato and potato.</title>
        <authorList>
            <person name="Sierro N."/>
            <person name="Battey J.N."/>
            <person name="Ouadi S."/>
            <person name="Bakaher N."/>
            <person name="Bovet L."/>
            <person name="Willig A."/>
            <person name="Goepfert S."/>
            <person name="Peitsch M.C."/>
            <person name="Ivanov N.V."/>
        </authorList>
    </citation>
    <scope>NUCLEOTIDE SEQUENCE [LARGE SCALE GENOMIC DNA]</scope>
</reference>
<dbReference type="RefSeq" id="XP_075110874.1">
    <property type="nucleotide sequence ID" value="XM_075254773.1"/>
</dbReference>
<gene>
    <name evidence="2" type="primary">LOC107771276</name>
</gene>
<proteinExistence type="predicted"/>